<protein>
    <submittedName>
        <fullName evidence="1">Uncharacterized protein</fullName>
    </submittedName>
</protein>
<dbReference type="EMBL" id="DS268110">
    <property type="protein sequence ID" value="KMM66751.1"/>
    <property type="molecule type" value="Genomic_DNA"/>
</dbReference>
<dbReference type="AlphaFoldDB" id="A0A0J6F1K8"/>
<reference evidence="2" key="3">
    <citation type="journal article" date="2010" name="Genome Res.">
        <title>Population genomic sequencing of Coccidioides fungi reveals recent hybridization and transposon control.</title>
        <authorList>
            <person name="Neafsey D.E."/>
            <person name="Barker B.M."/>
            <person name="Sharpton T.J."/>
            <person name="Stajich J.E."/>
            <person name="Park D.J."/>
            <person name="Whiston E."/>
            <person name="Hung C.-Y."/>
            <person name="McMahan C."/>
            <person name="White J."/>
            <person name="Sykes S."/>
            <person name="Heiman D."/>
            <person name="Young S."/>
            <person name="Zeng Q."/>
            <person name="Abouelleil A."/>
            <person name="Aftuck L."/>
            <person name="Bessette D."/>
            <person name="Brown A."/>
            <person name="FitzGerald M."/>
            <person name="Lui A."/>
            <person name="Macdonald J.P."/>
            <person name="Priest M."/>
            <person name="Orbach M.J."/>
            <person name="Galgiani J.N."/>
            <person name="Kirkland T.N."/>
            <person name="Cole G.T."/>
            <person name="Birren B.W."/>
            <person name="Henn M.R."/>
            <person name="Taylor J.W."/>
            <person name="Rounsley S.D."/>
        </authorList>
    </citation>
    <scope>NUCLEOTIDE SEQUENCE [LARGE SCALE GENOMIC DNA]</scope>
    <source>
        <strain evidence="2">RMSCC 3488</strain>
    </source>
</reference>
<reference evidence="2" key="2">
    <citation type="journal article" date="2009" name="Genome Res.">
        <title>Comparative genomic analyses of the human fungal pathogens Coccidioides and their relatives.</title>
        <authorList>
            <person name="Sharpton T.J."/>
            <person name="Stajich J.E."/>
            <person name="Rounsley S.D."/>
            <person name="Gardner M.J."/>
            <person name="Wortman J.R."/>
            <person name="Jordar V.S."/>
            <person name="Maiti R."/>
            <person name="Kodira C.D."/>
            <person name="Neafsey D.E."/>
            <person name="Zeng Q."/>
            <person name="Hung C.-Y."/>
            <person name="McMahan C."/>
            <person name="Muszewska A."/>
            <person name="Grynberg M."/>
            <person name="Mandel M.A."/>
            <person name="Kellner E.M."/>
            <person name="Barker B.M."/>
            <person name="Galgiani J.N."/>
            <person name="Orbach M.J."/>
            <person name="Kirkland T.N."/>
            <person name="Cole G.T."/>
            <person name="Henn M.R."/>
            <person name="Birren B.W."/>
            <person name="Taylor J.W."/>
        </authorList>
    </citation>
    <scope>NUCLEOTIDE SEQUENCE [LARGE SCALE GENOMIC DNA]</scope>
    <source>
        <strain evidence="2">RMSCC 3488</strain>
    </source>
</reference>
<evidence type="ECO:0000313" key="1">
    <source>
        <dbReference type="EMBL" id="KMM66751.1"/>
    </source>
</evidence>
<name>A0A0J6F1K8_COCPO</name>
<reference evidence="1 2" key="1">
    <citation type="submission" date="2007-06" db="EMBL/GenBank/DDBJ databases">
        <title>The Genome Sequence of Coccidioides posadasii RMSCC_3488.</title>
        <authorList>
            <consortium name="Coccidioides Genome Resources Consortium"/>
            <consortium name="The Broad Institute Genome Sequencing Platform"/>
            <person name="Henn M.R."/>
            <person name="Sykes S."/>
            <person name="Young S."/>
            <person name="Jaffe D."/>
            <person name="Berlin A."/>
            <person name="Alvarez P."/>
            <person name="Butler J."/>
            <person name="Gnerre S."/>
            <person name="Grabherr M."/>
            <person name="Mauceli E."/>
            <person name="Brockman W."/>
            <person name="Kodira C."/>
            <person name="Alvarado L."/>
            <person name="Zeng Q."/>
            <person name="Crawford M."/>
            <person name="Antoine C."/>
            <person name="Devon K."/>
            <person name="Galgiani J."/>
            <person name="Orsborn K."/>
            <person name="Lewis M.L."/>
            <person name="Nusbaum C."/>
            <person name="Galagan J."/>
            <person name="Birren B."/>
        </authorList>
    </citation>
    <scope>NUCLEOTIDE SEQUENCE [LARGE SCALE GENOMIC DNA]</scope>
    <source>
        <strain evidence="1 2">RMSCC 3488</strain>
    </source>
</reference>
<accession>A0A0J6F1K8</accession>
<dbReference type="VEuPathDB" id="FungiDB:CPAG_03089"/>
<evidence type="ECO:0000313" key="2">
    <source>
        <dbReference type="Proteomes" id="UP000054567"/>
    </source>
</evidence>
<sequence>MDSDKGRRLTRSDIGAALYVDRPAPENGNSGGNGSWPFNGIDAVMKRLCQRPTSGKRHRSARRRCDERPIASKVPRDQHQDSAAMLAWRGLSAAHNKGESLVVGSLSYMA</sequence>
<organism evidence="1 2">
    <name type="scientific">Coccidioides posadasii RMSCC 3488</name>
    <dbReference type="NCBI Taxonomy" id="454284"/>
    <lineage>
        <taxon>Eukaryota</taxon>
        <taxon>Fungi</taxon>
        <taxon>Dikarya</taxon>
        <taxon>Ascomycota</taxon>
        <taxon>Pezizomycotina</taxon>
        <taxon>Eurotiomycetes</taxon>
        <taxon>Eurotiomycetidae</taxon>
        <taxon>Onygenales</taxon>
        <taxon>Onygenaceae</taxon>
        <taxon>Coccidioides</taxon>
    </lineage>
</organism>
<dbReference type="PROSITE" id="PS00018">
    <property type="entry name" value="EF_HAND_1"/>
    <property type="match status" value="1"/>
</dbReference>
<dbReference type="Proteomes" id="UP000054567">
    <property type="component" value="Unassembled WGS sequence"/>
</dbReference>
<gene>
    <name evidence="1" type="ORF">CPAG_03089</name>
</gene>
<proteinExistence type="predicted"/>
<dbReference type="InterPro" id="IPR018247">
    <property type="entry name" value="EF_Hand_1_Ca_BS"/>
</dbReference>